<evidence type="ECO:0000259" key="8">
    <source>
        <dbReference type="PROSITE" id="PS50048"/>
    </source>
</evidence>
<dbReference type="PROSITE" id="PS50048">
    <property type="entry name" value="ZN2_CY6_FUNGAL_2"/>
    <property type="match status" value="1"/>
</dbReference>
<sequence length="863" mass="95154">MDAPPRIPLPHSGTELHNSNTPHPGNVYLQYEEPSPPDTIGSSNYTTDQFETPPAKRQRLSGPSVAGTGRGATLPRTVLHDIATAPVVASQPAGKPLKASTAPPPPAKKAKRKRSGCLTCRDRHISCDEDFAPDCGNCRKSNRECQRGTRLNFHQIDVKDPPYLLPRAAEWSVNFKDESRAIASEYVDGLESYVGYEEPAASPPEVADMVVTVQQRRPLPDVQQSMPAFNNANREFQRQLQVQSAYFPSNRGPPQPEQTSYDDHYGQPHDFMSSRRNSETYTPVAQHQPQQQPSQMLQGSGYGSSYSVSQIDDRFPPRNEGLRASHSYRSSDVSSVTSSLVPIGAGHAQSLNPAMPPGQLPGLQEGIITPPSEKQPGERDYLNDEEEIYYMQVFINEVAIWMDSFDHHKHFSRIVPYHALKSPMLLNALLACGVKHLMLTNKSYDENKVLIYYDTATTQLLRSLQNPDRNMAECATTAAVLNVYEIMSESPQARMSHIAGARALIRECNWNARSTGIGAACFWLNIGMEVLSCLAFNWQTAWDPDQWGLDVSFITGATTTTTTTGESDNSQGGAPNRDGGAGLDDDDDNDEIHNMRSHVGGGGEDEAWVHRIFYIVARIANFRARIPRFQEPSPHDEQVRLQSRFAEWKRLKAMSDRWNDNCPRPMRPFGYALRRSGTSLFPNIMLIRRAAIVGRLFYHTAMCLLAQINPLAPRDSEENRAAALHHAHQVCGIVAHTQDHGVASVAIRSLTIASSVLTDRAEQEEVLAILDRINRDTGWRLGAVLAELKKAWGWDNGGAGGGGGGGGGGGLGLAPLPAGAAPPRPVHPLLARADFSHEDHPYRTWYRPPNGPSKATERGLWCP</sequence>
<dbReference type="InterPro" id="IPR036864">
    <property type="entry name" value="Zn2-C6_fun-type_DNA-bd_sf"/>
</dbReference>
<evidence type="ECO:0000313" key="10">
    <source>
        <dbReference type="Proteomes" id="UP001174691"/>
    </source>
</evidence>
<dbReference type="AlphaFoldDB" id="A0AA38RJL7"/>
<evidence type="ECO:0000256" key="6">
    <source>
        <dbReference type="ARBA" id="ARBA00023242"/>
    </source>
</evidence>
<dbReference type="GO" id="GO:0000981">
    <property type="term" value="F:DNA-binding transcription factor activity, RNA polymerase II-specific"/>
    <property type="evidence" value="ECO:0007669"/>
    <property type="project" value="InterPro"/>
</dbReference>
<feature type="compositionally biased region" description="Polar residues" evidence="7">
    <location>
        <begin position="40"/>
        <end position="50"/>
    </location>
</feature>
<dbReference type="Pfam" id="PF00172">
    <property type="entry name" value="Zn_clus"/>
    <property type="match status" value="1"/>
</dbReference>
<accession>A0AA38RJL7</accession>
<feature type="region of interest" description="Disordered" evidence="7">
    <location>
        <begin position="246"/>
        <end position="329"/>
    </location>
</feature>
<comment type="subcellular location">
    <subcellularLocation>
        <location evidence="1">Nucleus</location>
    </subcellularLocation>
</comment>
<evidence type="ECO:0000313" key="9">
    <source>
        <dbReference type="EMBL" id="KAJ9149511.1"/>
    </source>
</evidence>
<feature type="compositionally biased region" description="Basic and acidic residues" evidence="7">
    <location>
        <begin position="311"/>
        <end position="323"/>
    </location>
</feature>
<dbReference type="SUPFAM" id="SSF57701">
    <property type="entry name" value="Zn2/Cys6 DNA-binding domain"/>
    <property type="match status" value="1"/>
</dbReference>
<feature type="region of interest" description="Disordered" evidence="7">
    <location>
        <begin position="1"/>
        <end position="70"/>
    </location>
</feature>
<organism evidence="9 10">
    <name type="scientific">Coniochaeta hoffmannii</name>
    <dbReference type="NCBI Taxonomy" id="91930"/>
    <lineage>
        <taxon>Eukaryota</taxon>
        <taxon>Fungi</taxon>
        <taxon>Dikarya</taxon>
        <taxon>Ascomycota</taxon>
        <taxon>Pezizomycotina</taxon>
        <taxon>Sordariomycetes</taxon>
        <taxon>Sordariomycetidae</taxon>
        <taxon>Coniochaetales</taxon>
        <taxon>Coniochaetaceae</taxon>
        <taxon>Coniochaeta</taxon>
    </lineage>
</organism>
<dbReference type="Gene3D" id="4.10.240.10">
    <property type="entry name" value="Zn(2)-C6 fungal-type DNA-binding domain"/>
    <property type="match status" value="1"/>
</dbReference>
<evidence type="ECO:0000256" key="4">
    <source>
        <dbReference type="ARBA" id="ARBA00023125"/>
    </source>
</evidence>
<dbReference type="GO" id="GO:0005634">
    <property type="term" value="C:nucleus"/>
    <property type="evidence" value="ECO:0007669"/>
    <property type="project" value="UniProtKB-SubCell"/>
</dbReference>
<dbReference type="Pfam" id="PF11951">
    <property type="entry name" value="Fungal_trans_2"/>
    <property type="match status" value="1"/>
</dbReference>
<dbReference type="InterPro" id="IPR021858">
    <property type="entry name" value="Fun_TF"/>
</dbReference>
<evidence type="ECO:0000256" key="5">
    <source>
        <dbReference type="ARBA" id="ARBA00023163"/>
    </source>
</evidence>
<keyword evidence="2" id="KW-0862">Zinc</keyword>
<keyword evidence="6" id="KW-0539">Nucleus</keyword>
<protein>
    <submittedName>
        <fullName evidence="9">C6 zinc finger domain-containing protein</fullName>
    </submittedName>
</protein>
<comment type="caution">
    <text evidence="9">The sequence shown here is derived from an EMBL/GenBank/DDBJ whole genome shotgun (WGS) entry which is preliminary data.</text>
</comment>
<proteinExistence type="predicted"/>
<evidence type="ECO:0000256" key="3">
    <source>
        <dbReference type="ARBA" id="ARBA00023015"/>
    </source>
</evidence>
<dbReference type="PANTHER" id="PTHR37534">
    <property type="entry name" value="TRANSCRIPTIONAL ACTIVATOR PROTEIN UGA3"/>
    <property type="match status" value="1"/>
</dbReference>
<name>A0AA38RJL7_9PEZI</name>
<dbReference type="PROSITE" id="PS00463">
    <property type="entry name" value="ZN2_CY6_FUNGAL_1"/>
    <property type="match status" value="1"/>
</dbReference>
<dbReference type="GO" id="GO:0008270">
    <property type="term" value="F:zinc ion binding"/>
    <property type="evidence" value="ECO:0007669"/>
    <property type="project" value="InterPro"/>
</dbReference>
<keyword evidence="3" id="KW-0805">Transcription regulation</keyword>
<keyword evidence="4" id="KW-0238">DNA-binding</keyword>
<feature type="domain" description="Zn(2)-C6 fungal-type" evidence="8">
    <location>
        <begin position="116"/>
        <end position="147"/>
    </location>
</feature>
<feature type="compositionally biased region" description="Low complexity" evidence="7">
    <location>
        <begin position="283"/>
        <end position="309"/>
    </location>
</feature>
<evidence type="ECO:0000256" key="1">
    <source>
        <dbReference type="ARBA" id="ARBA00004123"/>
    </source>
</evidence>
<keyword evidence="5" id="KW-0804">Transcription</keyword>
<feature type="region of interest" description="Disordered" evidence="7">
    <location>
        <begin position="560"/>
        <end position="599"/>
    </location>
</feature>
<reference evidence="9" key="1">
    <citation type="submission" date="2022-07" db="EMBL/GenBank/DDBJ databases">
        <title>Fungi with potential for degradation of polypropylene.</title>
        <authorList>
            <person name="Gostincar C."/>
        </authorList>
    </citation>
    <scope>NUCLEOTIDE SEQUENCE</scope>
    <source>
        <strain evidence="9">EXF-13287</strain>
    </source>
</reference>
<dbReference type="GO" id="GO:0000976">
    <property type="term" value="F:transcription cis-regulatory region binding"/>
    <property type="evidence" value="ECO:0007669"/>
    <property type="project" value="TreeGrafter"/>
</dbReference>
<dbReference type="CDD" id="cd00067">
    <property type="entry name" value="GAL4"/>
    <property type="match status" value="1"/>
</dbReference>
<feature type="region of interest" description="Disordered" evidence="7">
    <location>
        <begin position="87"/>
        <end position="114"/>
    </location>
</feature>
<gene>
    <name evidence="9" type="ORF">NKR19_g5705</name>
</gene>
<dbReference type="GO" id="GO:0045944">
    <property type="term" value="P:positive regulation of transcription by RNA polymerase II"/>
    <property type="evidence" value="ECO:0007669"/>
    <property type="project" value="TreeGrafter"/>
</dbReference>
<dbReference type="Proteomes" id="UP001174691">
    <property type="component" value="Unassembled WGS sequence"/>
</dbReference>
<keyword evidence="10" id="KW-1185">Reference proteome</keyword>
<dbReference type="EMBL" id="JANBVN010000080">
    <property type="protein sequence ID" value="KAJ9149511.1"/>
    <property type="molecule type" value="Genomic_DNA"/>
</dbReference>
<dbReference type="PANTHER" id="PTHR37534:SF40">
    <property type="entry name" value="ZN(2)-C6 FUNGAL-TYPE DOMAIN-CONTAINING PROTEIN"/>
    <property type="match status" value="1"/>
</dbReference>
<dbReference type="InterPro" id="IPR001138">
    <property type="entry name" value="Zn2Cys6_DnaBD"/>
</dbReference>
<evidence type="ECO:0000256" key="7">
    <source>
        <dbReference type="SAM" id="MobiDB-lite"/>
    </source>
</evidence>
<evidence type="ECO:0000256" key="2">
    <source>
        <dbReference type="ARBA" id="ARBA00022833"/>
    </source>
</evidence>
<feature type="compositionally biased region" description="Basic and acidic residues" evidence="7">
    <location>
        <begin position="261"/>
        <end position="278"/>
    </location>
</feature>
<feature type="region of interest" description="Disordered" evidence="7">
    <location>
        <begin position="841"/>
        <end position="863"/>
    </location>
</feature>